<organism evidence="5 6">
    <name type="scientific">Anaeromyxobacter dehalogenans (strain ATCC BAA-258 / DSM 21875 / 2CP-1)</name>
    <dbReference type="NCBI Taxonomy" id="455488"/>
    <lineage>
        <taxon>Bacteria</taxon>
        <taxon>Pseudomonadati</taxon>
        <taxon>Myxococcota</taxon>
        <taxon>Myxococcia</taxon>
        <taxon>Myxococcales</taxon>
        <taxon>Cystobacterineae</taxon>
        <taxon>Anaeromyxobacteraceae</taxon>
        <taxon>Anaeromyxobacter</taxon>
    </lineage>
</organism>
<keyword evidence="1" id="KW-0472">Membrane</keyword>
<dbReference type="PANTHER" id="PTHR30329:SF21">
    <property type="entry name" value="LIPOPROTEIN YIAD-RELATED"/>
    <property type="match status" value="1"/>
</dbReference>
<keyword evidence="3" id="KW-0732">Signal</keyword>
<dbReference type="AlphaFoldDB" id="B8JEF5"/>
<protein>
    <submittedName>
        <fullName evidence="5">OmpA/MotB domain protein</fullName>
    </submittedName>
</protein>
<dbReference type="Proteomes" id="UP000007089">
    <property type="component" value="Chromosome"/>
</dbReference>
<proteinExistence type="predicted"/>
<dbReference type="GO" id="GO:0016020">
    <property type="term" value="C:membrane"/>
    <property type="evidence" value="ECO:0007669"/>
    <property type="project" value="UniProtKB-UniRule"/>
</dbReference>
<dbReference type="KEGG" id="acp:A2cp1_0930"/>
<dbReference type="PROSITE" id="PS51123">
    <property type="entry name" value="OMPA_2"/>
    <property type="match status" value="1"/>
</dbReference>
<name>B8JEF5_ANAD2</name>
<feature type="region of interest" description="Disordered" evidence="2">
    <location>
        <begin position="135"/>
        <end position="170"/>
    </location>
</feature>
<dbReference type="InterPro" id="IPR006665">
    <property type="entry name" value="OmpA-like"/>
</dbReference>
<dbReference type="SUPFAM" id="SSF103088">
    <property type="entry name" value="OmpA-like"/>
    <property type="match status" value="1"/>
</dbReference>
<dbReference type="PANTHER" id="PTHR30329">
    <property type="entry name" value="STATOR ELEMENT OF FLAGELLAR MOTOR COMPLEX"/>
    <property type="match status" value="1"/>
</dbReference>
<accession>B8JEF5</accession>
<evidence type="ECO:0000256" key="2">
    <source>
        <dbReference type="SAM" id="MobiDB-lite"/>
    </source>
</evidence>
<feature type="domain" description="OmpA-like" evidence="4">
    <location>
        <begin position="45"/>
        <end position="170"/>
    </location>
</feature>
<sequence>MTRLALAAVITLALAAPAAAQVPWDAAKKAAGQATVGKLEKEINRRLLEEGRKNQCSFKTDTDQLEPGCDQKMKRLSNALVDAKKRLNGAGVKNFKFVVSGHTDTSGSAAHNQELSARRAAVIEKELVARGIPQAEIESVGMGSKKPLVKPDDTPAKKAKNRRYELQVKL</sequence>
<evidence type="ECO:0000256" key="1">
    <source>
        <dbReference type="PROSITE-ProRule" id="PRU00473"/>
    </source>
</evidence>
<feature type="compositionally biased region" description="Basic and acidic residues" evidence="2">
    <location>
        <begin position="149"/>
        <end position="170"/>
    </location>
</feature>
<dbReference type="Pfam" id="PF00691">
    <property type="entry name" value="OmpA"/>
    <property type="match status" value="1"/>
</dbReference>
<gene>
    <name evidence="5" type="ordered locus">A2cp1_0930</name>
</gene>
<dbReference type="InterPro" id="IPR050330">
    <property type="entry name" value="Bact_OuterMem_StrucFunc"/>
</dbReference>
<reference evidence="5" key="1">
    <citation type="submission" date="2009-01" db="EMBL/GenBank/DDBJ databases">
        <title>Complete sequence of Anaeromyxobacter dehalogenans 2CP-1.</title>
        <authorList>
            <consortium name="US DOE Joint Genome Institute"/>
            <person name="Lucas S."/>
            <person name="Copeland A."/>
            <person name="Lapidus A."/>
            <person name="Glavina del Rio T."/>
            <person name="Dalin E."/>
            <person name="Tice H."/>
            <person name="Bruce D."/>
            <person name="Goodwin L."/>
            <person name="Pitluck S."/>
            <person name="Saunders E."/>
            <person name="Brettin T."/>
            <person name="Detter J.C."/>
            <person name="Han C."/>
            <person name="Larimer F."/>
            <person name="Land M."/>
            <person name="Hauser L."/>
            <person name="Kyrpides N."/>
            <person name="Ovchinnikova G."/>
            <person name="Beliaev A.S."/>
            <person name="Richardson P."/>
        </authorList>
    </citation>
    <scope>NUCLEOTIDE SEQUENCE</scope>
    <source>
        <strain evidence="5">2CP-1</strain>
    </source>
</reference>
<dbReference type="RefSeq" id="WP_012524989.1">
    <property type="nucleotide sequence ID" value="NC_011891.1"/>
</dbReference>
<dbReference type="CDD" id="cd07185">
    <property type="entry name" value="OmpA_C-like"/>
    <property type="match status" value="1"/>
</dbReference>
<feature type="chain" id="PRO_5002874984" evidence="3">
    <location>
        <begin position="21"/>
        <end position="170"/>
    </location>
</feature>
<evidence type="ECO:0000256" key="3">
    <source>
        <dbReference type="SAM" id="SignalP"/>
    </source>
</evidence>
<evidence type="ECO:0000313" key="5">
    <source>
        <dbReference type="EMBL" id="ACL64281.1"/>
    </source>
</evidence>
<evidence type="ECO:0000259" key="4">
    <source>
        <dbReference type="PROSITE" id="PS51123"/>
    </source>
</evidence>
<dbReference type="HOGENOM" id="CLU_1561268_0_0_7"/>
<evidence type="ECO:0000313" key="6">
    <source>
        <dbReference type="Proteomes" id="UP000007089"/>
    </source>
</evidence>
<dbReference type="InterPro" id="IPR036737">
    <property type="entry name" value="OmpA-like_sf"/>
</dbReference>
<keyword evidence="6" id="KW-1185">Reference proteome</keyword>
<dbReference type="Gene3D" id="3.30.1330.60">
    <property type="entry name" value="OmpA-like domain"/>
    <property type="match status" value="1"/>
</dbReference>
<dbReference type="EMBL" id="CP001359">
    <property type="protein sequence ID" value="ACL64281.1"/>
    <property type="molecule type" value="Genomic_DNA"/>
</dbReference>
<feature type="signal peptide" evidence="3">
    <location>
        <begin position="1"/>
        <end position="20"/>
    </location>
</feature>